<gene>
    <name evidence="2" type="ORF">BU23DRAFT_64654</name>
</gene>
<sequence length="68" mass="7762">MNNKRERNQRRSTAKLRTAPPGGTLYISRGLSGLWLGPPDGMDLREEESPVAKRQDDMGRRHRSRETA</sequence>
<accession>A0A6A5UK21</accession>
<proteinExistence type="predicted"/>
<protein>
    <submittedName>
        <fullName evidence="2">Uncharacterized protein</fullName>
    </submittedName>
</protein>
<evidence type="ECO:0000313" key="2">
    <source>
        <dbReference type="EMBL" id="KAF1964329.1"/>
    </source>
</evidence>
<feature type="region of interest" description="Disordered" evidence="1">
    <location>
        <begin position="1"/>
        <end position="68"/>
    </location>
</feature>
<organism evidence="2 3">
    <name type="scientific">Bimuria novae-zelandiae CBS 107.79</name>
    <dbReference type="NCBI Taxonomy" id="1447943"/>
    <lineage>
        <taxon>Eukaryota</taxon>
        <taxon>Fungi</taxon>
        <taxon>Dikarya</taxon>
        <taxon>Ascomycota</taxon>
        <taxon>Pezizomycotina</taxon>
        <taxon>Dothideomycetes</taxon>
        <taxon>Pleosporomycetidae</taxon>
        <taxon>Pleosporales</taxon>
        <taxon>Massarineae</taxon>
        <taxon>Didymosphaeriaceae</taxon>
        <taxon>Bimuria</taxon>
    </lineage>
</organism>
<evidence type="ECO:0000256" key="1">
    <source>
        <dbReference type="SAM" id="MobiDB-lite"/>
    </source>
</evidence>
<feature type="compositionally biased region" description="Basic and acidic residues" evidence="1">
    <location>
        <begin position="42"/>
        <end position="68"/>
    </location>
</feature>
<evidence type="ECO:0000313" key="3">
    <source>
        <dbReference type="Proteomes" id="UP000800036"/>
    </source>
</evidence>
<dbReference type="AlphaFoldDB" id="A0A6A5UK21"/>
<dbReference type="EMBL" id="ML976793">
    <property type="protein sequence ID" value="KAF1964329.1"/>
    <property type="molecule type" value="Genomic_DNA"/>
</dbReference>
<dbReference type="Proteomes" id="UP000800036">
    <property type="component" value="Unassembled WGS sequence"/>
</dbReference>
<keyword evidence="3" id="KW-1185">Reference proteome</keyword>
<name>A0A6A5UK21_9PLEO</name>
<reference evidence="2" key="1">
    <citation type="journal article" date="2020" name="Stud. Mycol.">
        <title>101 Dothideomycetes genomes: a test case for predicting lifestyles and emergence of pathogens.</title>
        <authorList>
            <person name="Haridas S."/>
            <person name="Albert R."/>
            <person name="Binder M."/>
            <person name="Bloem J."/>
            <person name="Labutti K."/>
            <person name="Salamov A."/>
            <person name="Andreopoulos B."/>
            <person name="Baker S."/>
            <person name="Barry K."/>
            <person name="Bills G."/>
            <person name="Bluhm B."/>
            <person name="Cannon C."/>
            <person name="Castanera R."/>
            <person name="Culley D."/>
            <person name="Daum C."/>
            <person name="Ezra D."/>
            <person name="Gonzalez J."/>
            <person name="Henrissat B."/>
            <person name="Kuo A."/>
            <person name="Liang C."/>
            <person name="Lipzen A."/>
            <person name="Lutzoni F."/>
            <person name="Magnuson J."/>
            <person name="Mondo S."/>
            <person name="Nolan M."/>
            <person name="Ohm R."/>
            <person name="Pangilinan J."/>
            <person name="Park H.-J."/>
            <person name="Ramirez L."/>
            <person name="Alfaro M."/>
            <person name="Sun H."/>
            <person name="Tritt A."/>
            <person name="Yoshinaga Y."/>
            <person name="Zwiers L.-H."/>
            <person name="Turgeon B."/>
            <person name="Goodwin S."/>
            <person name="Spatafora J."/>
            <person name="Crous P."/>
            <person name="Grigoriev I."/>
        </authorList>
    </citation>
    <scope>NUCLEOTIDE SEQUENCE</scope>
    <source>
        <strain evidence="2">CBS 107.79</strain>
    </source>
</reference>